<evidence type="ECO:0000259" key="3">
    <source>
        <dbReference type="PROSITE" id="PS51184"/>
    </source>
</evidence>
<dbReference type="GO" id="GO:0016706">
    <property type="term" value="F:2-oxoglutarate-dependent dioxygenase activity"/>
    <property type="evidence" value="ECO:0007669"/>
    <property type="project" value="TreeGrafter"/>
</dbReference>
<dbReference type="InterPro" id="IPR050910">
    <property type="entry name" value="JMJD6_ArgDemeth/LysHydrox"/>
</dbReference>
<comment type="caution">
    <text evidence="4">The sequence shown here is derived from an EMBL/GenBank/DDBJ whole genome shotgun (WGS) entry which is preliminary data.</text>
</comment>
<keyword evidence="2" id="KW-0812">Transmembrane</keyword>
<feature type="domain" description="JmjC" evidence="3">
    <location>
        <begin position="299"/>
        <end position="409"/>
    </location>
</feature>
<protein>
    <recommendedName>
        <fullName evidence="3">JmjC domain-containing protein</fullName>
    </recommendedName>
</protein>
<feature type="region of interest" description="Disordered" evidence="1">
    <location>
        <begin position="59"/>
        <end position="94"/>
    </location>
</feature>
<dbReference type="Proteomes" id="UP000708208">
    <property type="component" value="Unassembled WGS sequence"/>
</dbReference>
<feature type="transmembrane region" description="Helical" evidence="2">
    <location>
        <begin position="134"/>
        <end position="150"/>
    </location>
</feature>
<evidence type="ECO:0000256" key="2">
    <source>
        <dbReference type="SAM" id="Phobius"/>
    </source>
</evidence>
<organism evidence="4 5">
    <name type="scientific">Allacma fusca</name>
    <dbReference type="NCBI Taxonomy" id="39272"/>
    <lineage>
        <taxon>Eukaryota</taxon>
        <taxon>Metazoa</taxon>
        <taxon>Ecdysozoa</taxon>
        <taxon>Arthropoda</taxon>
        <taxon>Hexapoda</taxon>
        <taxon>Collembola</taxon>
        <taxon>Symphypleona</taxon>
        <taxon>Sminthuridae</taxon>
        <taxon>Allacma</taxon>
    </lineage>
</organism>
<dbReference type="PROSITE" id="PS51184">
    <property type="entry name" value="JMJC"/>
    <property type="match status" value="1"/>
</dbReference>
<accession>A0A8J2KRW0</accession>
<dbReference type="OrthoDB" id="10063099at2759"/>
<gene>
    <name evidence="4" type="ORF">AFUS01_LOCUS32293</name>
</gene>
<evidence type="ECO:0000313" key="5">
    <source>
        <dbReference type="Proteomes" id="UP000708208"/>
    </source>
</evidence>
<dbReference type="Pfam" id="PF13621">
    <property type="entry name" value="Cupin_8"/>
    <property type="match status" value="1"/>
</dbReference>
<evidence type="ECO:0000256" key="1">
    <source>
        <dbReference type="SAM" id="MobiDB-lite"/>
    </source>
</evidence>
<keyword evidence="2" id="KW-1133">Transmembrane helix</keyword>
<dbReference type="InterPro" id="IPR041667">
    <property type="entry name" value="Cupin_8"/>
</dbReference>
<dbReference type="PANTHER" id="PTHR12480">
    <property type="entry name" value="ARGININE DEMETHYLASE AND LYSYL-HYDROXYLASE JMJD"/>
    <property type="match status" value="1"/>
</dbReference>
<proteinExistence type="predicted"/>
<name>A0A8J2KRW0_9HEXA</name>
<feature type="compositionally biased region" description="Polar residues" evidence="1">
    <location>
        <begin position="68"/>
        <end position="94"/>
    </location>
</feature>
<reference evidence="4" key="1">
    <citation type="submission" date="2021-06" db="EMBL/GenBank/DDBJ databases">
        <authorList>
            <person name="Hodson N. C."/>
            <person name="Mongue J. A."/>
            <person name="Jaron S. K."/>
        </authorList>
    </citation>
    <scope>NUCLEOTIDE SEQUENCE</scope>
</reference>
<keyword evidence="5" id="KW-1185">Reference proteome</keyword>
<dbReference type="EMBL" id="CAJVCH010525067">
    <property type="protein sequence ID" value="CAG7821994.1"/>
    <property type="molecule type" value="Genomic_DNA"/>
</dbReference>
<keyword evidence="2" id="KW-0472">Membrane</keyword>
<evidence type="ECO:0000313" key="4">
    <source>
        <dbReference type="EMBL" id="CAG7821994.1"/>
    </source>
</evidence>
<dbReference type="InterPro" id="IPR003347">
    <property type="entry name" value="JmjC_dom"/>
</dbReference>
<dbReference type="AlphaFoldDB" id="A0A8J2KRW0"/>
<dbReference type="PANTHER" id="PTHR12480:SF19">
    <property type="entry name" value="CUPIN-LIKE DOMAIN-CONTAINING PROTEIN"/>
    <property type="match status" value="1"/>
</dbReference>
<sequence length="409" mass="46739">MGRLGNNSNTKKPEVVSSVRKNVKAIAEKLKCVPQEELLQLKSIQSVLSALGHESHLDEQVDNDGCRSGSTENNSSIDKSQECTTSTTTDDQPSESGIITPLWQKFELGFILRILENLWKTLQKYFLPKKPSKSNAFGLFFLILACIFYFELHTSSGFTRLWLKWENVDLGSVECTIESPHLAMEIFRPPVPCIFCQNVKSADRVENISPAEFERRYAYTGRPVVITDAMVNWTATSSFSFSFFKSIYAEGSRSLEHQGEDCLFFPYVTEFRSLAEVFNMSEARSNQPWYIGWSNCDAETSHILRQHYQRPYFLPDTAESTHADWIFMGTPGYGAHMHIDHVINPSWQAQITGKKRWFLLPPPECYWSCQSFEVDVLPGEIIVLDTNKWYHQTLILPGEMSITIGSEYD</sequence>